<evidence type="ECO:0000313" key="5">
    <source>
        <dbReference type="Proteomes" id="UP000189674"/>
    </source>
</evidence>
<comment type="similarity">
    <text evidence="1">Belongs to the V-ATPase V0D/AC39 subunit family.</text>
</comment>
<proteinExistence type="inferred from homology"/>
<evidence type="ECO:0000313" key="4">
    <source>
        <dbReference type="EMBL" id="AQT68009.1"/>
    </source>
</evidence>
<dbReference type="Gene3D" id="1.20.1690.10">
    <property type="entry name" value="V-type ATP synthase subunit C domain"/>
    <property type="match status" value="2"/>
</dbReference>
<dbReference type="Pfam" id="PF01992">
    <property type="entry name" value="vATP-synt_AC39"/>
    <property type="match status" value="1"/>
</dbReference>
<sequence>MKAIDEQSAIEFHRYPPIGGEDWSFAFATARARVLDTTLLTRSTFMDMINAPSFSEALAALSSTDYAMGESIDNFAQVEQRLLEVRTETRSTYANLLPEDYVELLRAREDFKNMRLAIRRIVTERPIGTEYSNDGNVPAEDFEDIFEKEDYSRFPLYLQEGVEQAILGYYNTKDIRQIDYGIDRAQAAYNIDKARELDSVFLLSLARMNIDLDNIRTMLRLKMAERSERDLFIEGGFVDISKFVQGLDAGYDTLGTIFFSTPYVEIIEEGVNYLNSNHSFLGLERKCEEYKLGFLQSTSSIAAGPQPVVAHFIRKESEIRAVRMVLSGKHNGMDTQLIKDRLPYH</sequence>
<dbReference type="STRING" id="1936003.STSP2_01163"/>
<dbReference type="InterPro" id="IPR050873">
    <property type="entry name" value="V-ATPase_V0D/AC39_subunit"/>
</dbReference>
<keyword evidence="2" id="KW-0813">Transport</keyword>
<dbReference type="GO" id="GO:0046961">
    <property type="term" value="F:proton-transporting ATPase activity, rotational mechanism"/>
    <property type="evidence" value="ECO:0007669"/>
    <property type="project" value="InterPro"/>
</dbReference>
<dbReference type="RefSeq" id="WP_146660661.1">
    <property type="nucleotide sequence ID" value="NZ_CP019791.1"/>
</dbReference>
<keyword evidence="5" id="KW-1185">Reference proteome</keyword>
<organism evidence="4 5">
    <name type="scientific">Anaerohalosphaera lusitana</name>
    <dbReference type="NCBI Taxonomy" id="1936003"/>
    <lineage>
        <taxon>Bacteria</taxon>
        <taxon>Pseudomonadati</taxon>
        <taxon>Planctomycetota</taxon>
        <taxon>Phycisphaerae</taxon>
        <taxon>Sedimentisphaerales</taxon>
        <taxon>Anaerohalosphaeraceae</taxon>
        <taxon>Anaerohalosphaera</taxon>
    </lineage>
</organism>
<gene>
    <name evidence="4" type="primary">atpC_1</name>
    <name evidence="4" type="ORF">STSP2_01163</name>
</gene>
<keyword evidence="3" id="KW-0406">Ion transport</keyword>
<name>A0A1U9NJA3_9BACT</name>
<evidence type="ECO:0000256" key="1">
    <source>
        <dbReference type="ARBA" id="ARBA00006709"/>
    </source>
</evidence>
<protein>
    <submittedName>
        <fullName evidence="4">V-ATPase subunit C</fullName>
    </submittedName>
</protein>
<accession>A0A1U9NJA3</accession>
<dbReference type="InterPro" id="IPR035067">
    <property type="entry name" value="V-type_ATPase_csu/dsu"/>
</dbReference>
<evidence type="ECO:0000256" key="3">
    <source>
        <dbReference type="ARBA" id="ARBA00023065"/>
    </source>
</evidence>
<dbReference type="Proteomes" id="UP000189674">
    <property type="component" value="Chromosome"/>
</dbReference>
<dbReference type="KEGG" id="alus:STSP2_01163"/>
<dbReference type="SUPFAM" id="SSF103486">
    <property type="entry name" value="V-type ATP synthase subunit C"/>
    <property type="match status" value="1"/>
</dbReference>
<dbReference type="AlphaFoldDB" id="A0A1U9NJA3"/>
<evidence type="ECO:0000256" key="2">
    <source>
        <dbReference type="ARBA" id="ARBA00022448"/>
    </source>
</evidence>
<dbReference type="Gene3D" id="1.10.132.50">
    <property type="entry name" value="ATP synthase (C/AC39) subunit, domain 3"/>
    <property type="match status" value="1"/>
</dbReference>
<dbReference type="OrthoDB" id="270028at2"/>
<dbReference type="InterPro" id="IPR002843">
    <property type="entry name" value="ATPase_V0-cplx_csu/dsu"/>
</dbReference>
<dbReference type="EMBL" id="CP019791">
    <property type="protein sequence ID" value="AQT68009.1"/>
    <property type="molecule type" value="Genomic_DNA"/>
</dbReference>
<reference evidence="5" key="1">
    <citation type="submission" date="2017-02" db="EMBL/GenBank/DDBJ databases">
        <title>Comparative genomics and description of representatives of a novel lineage of planctomycetes thriving in anoxic sediments.</title>
        <authorList>
            <person name="Spring S."/>
            <person name="Bunk B."/>
            <person name="Sproer C."/>
        </authorList>
    </citation>
    <scope>NUCLEOTIDE SEQUENCE [LARGE SCALE GENOMIC DNA]</scope>
    <source>
        <strain evidence="5">ST-NAGAB-D1</strain>
    </source>
</reference>
<dbReference type="InterPro" id="IPR036079">
    <property type="entry name" value="ATPase_csu/dsu_sf"/>
</dbReference>
<dbReference type="PANTHER" id="PTHR38682">
    <property type="entry name" value="V-TYPE ATP SYNTHASE SUBUNIT C"/>
    <property type="match status" value="1"/>
</dbReference>
<dbReference type="InterPro" id="IPR044911">
    <property type="entry name" value="V-type_ATPase_csu/dsu_dom_3"/>
</dbReference>
<dbReference type="PANTHER" id="PTHR38682:SF1">
    <property type="entry name" value="V-TYPE ATP SYNTHASE SUBUNIT C"/>
    <property type="match status" value="1"/>
</dbReference>